<keyword evidence="3" id="KW-1185">Reference proteome</keyword>
<dbReference type="OMA" id="EWYDCTR"/>
<dbReference type="Gramene" id="TraesCAD_scaffold_009252_01G000200.1">
    <property type="protein sequence ID" value="TraesCAD_scaffold_009252_01G000200.1"/>
    <property type="gene ID" value="TraesCAD_scaffold_009252_01G000200"/>
</dbReference>
<reference evidence="2" key="1">
    <citation type="submission" date="2018-08" db="EMBL/GenBank/DDBJ databases">
        <authorList>
            <person name="Rossello M."/>
        </authorList>
    </citation>
    <scope>NUCLEOTIDE SEQUENCE [LARGE SCALE GENOMIC DNA]</scope>
    <source>
        <strain evidence="2">cv. Chinese Spring</strain>
    </source>
</reference>
<evidence type="ECO:0000313" key="2">
    <source>
        <dbReference type="EnsemblPlants" id="TraesCS7B02G130100.1.cds1"/>
    </source>
</evidence>
<reference evidence="2" key="2">
    <citation type="submission" date="2018-10" db="UniProtKB">
        <authorList>
            <consortium name="EnsemblPlants"/>
        </authorList>
    </citation>
    <scope>IDENTIFICATION</scope>
</reference>
<dbReference type="EnsemblPlants" id="TraesCS7B02G130100.1">
    <property type="protein sequence ID" value="TraesCS7B02G130100.1.cds1"/>
    <property type="gene ID" value="TraesCS7B02G130100"/>
</dbReference>
<evidence type="ECO:0000313" key="3">
    <source>
        <dbReference type="Proteomes" id="UP000019116"/>
    </source>
</evidence>
<name>A0A3B6SCG3_WHEAT</name>
<keyword evidence="1" id="KW-0812">Transmembrane</keyword>
<keyword evidence="1" id="KW-1133">Transmembrane helix</keyword>
<dbReference type="PaxDb" id="4565-Traes_7BS_6D0676F00.1"/>
<dbReference type="Gramene" id="TraesCS7B03G0354100.1">
    <property type="protein sequence ID" value="TraesCS7B03G0354100.1.CDS1"/>
    <property type="gene ID" value="TraesCS7B03G0354100"/>
</dbReference>
<evidence type="ECO:0000256" key="1">
    <source>
        <dbReference type="SAM" id="Phobius"/>
    </source>
</evidence>
<organism evidence="2">
    <name type="scientific">Triticum aestivum</name>
    <name type="common">Wheat</name>
    <dbReference type="NCBI Taxonomy" id="4565"/>
    <lineage>
        <taxon>Eukaryota</taxon>
        <taxon>Viridiplantae</taxon>
        <taxon>Streptophyta</taxon>
        <taxon>Embryophyta</taxon>
        <taxon>Tracheophyta</taxon>
        <taxon>Spermatophyta</taxon>
        <taxon>Magnoliopsida</taxon>
        <taxon>Liliopsida</taxon>
        <taxon>Poales</taxon>
        <taxon>Poaceae</taxon>
        <taxon>BOP clade</taxon>
        <taxon>Pooideae</taxon>
        <taxon>Triticodae</taxon>
        <taxon>Triticeae</taxon>
        <taxon>Triticinae</taxon>
        <taxon>Triticum</taxon>
    </lineage>
</organism>
<dbReference type="AlphaFoldDB" id="A0A3B6SCG3"/>
<feature type="transmembrane region" description="Helical" evidence="1">
    <location>
        <begin position="35"/>
        <end position="57"/>
    </location>
</feature>
<dbReference type="PANTHER" id="PTHR33429:SF44">
    <property type="match status" value="1"/>
</dbReference>
<proteinExistence type="predicted"/>
<sequence length="106" mass="11363">MATATPAGTTAIPLPEYQVSGGAAAAHQRGSVGPFVGVLAAVLLLTALSCFFGRVCAAHAQGPDEWYDCTRLAGRRRCWWWRAPRRPVRPAEEEAKPPPAMPLPEP</sequence>
<dbReference type="Gramene" id="TraesCLE_scaffold_060935_01G000200.1">
    <property type="protein sequence ID" value="TraesCLE_scaffold_060935_01G000200.1"/>
    <property type="gene ID" value="TraesCLE_scaffold_060935_01G000200"/>
</dbReference>
<protein>
    <submittedName>
        <fullName evidence="2">Uncharacterized protein</fullName>
    </submittedName>
</protein>
<dbReference type="PANTHER" id="PTHR33429">
    <property type="entry name" value="OS02G0708000 PROTEIN-RELATED"/>
    <property type="match status" value="1"/>
</dbReference>
<accession>A0A3B6SCG3</accession>
<dbReference type="Gramene" id="TraesARI5B03G02916510.1">
    <property type="protein sequence ID" value="TraesARI5B03G02916510.1.CDS1"/>
    <property type="gene ID" value="TraesARI5B03G02916510"/>
</dbReference>
<dbReference type="Gramene" id="TraesWEE_scaffold_096701_01G000100.1">
    <property type="protein sequence ID" value="TraesWEE_scaffold_096701_01G000100.1"/>
    <property type="gene ID" value="TraesWEE_scaffold_096701_01G000100"/>
</dbReference>
<dbReference type="Gramene" id="TraesROB_scaffold_058866_01G000200.1">
    <property type="protein sequence ID" value="TraesROB_scaffold_058866_01G000200.1"/>
    <property type="gene ID" value="TraesROB_scaffold_058866_01G000200"/>
</dbReference>
<keyword evidence="1" id="KW-0472">Membrane</keyword>
<dbReference type="Gramene" id="TraesCS7B02G130100.1">
    <property type="protein sequence ID" value="TraesCS7B02G130100.1.cds1"/>
    <property type="gene ID" value="TraesCS7B02G130100"/>
</dbReference>
<dbReference type="Proteomes" id="UP000019116">
    <property type="component" value="Chromosome 7B"/>
</dbReference>